<keyword evidence="4 6" id="KW-0472">Membrane</keyword>
<dbReference type="SUPFAM" id="SSF81321">
    <property type="entry name" value="Family A G protein-coupled receptor-like"/>
    <property type="match status" value="1"/>
</dbReference>
<dbReference type="AlphaFoldDB" id="A0A9N8EYQ9"/>
<keyword evidence="9" id="KW-1185">Reference proteome</keyword>
<reference evidence="8" key="1">
    <citation type="submission" date="2020-06" db="EMBL/GenBank/DDBJ databases">
        <authorList>
            <consortium name="Plant Systems Biology data submission"/>
        </authorList>
    </citation>
    <scope>NUCLEOTIDE SEQUENCE</scope>
    <source>
        <strain evidence="8">D6</strain>
    </source>
</reference>
<evidence type="ECO:0000256" key="6">
    <source>
        <dbReference type="SAM" id="Phobius"/>
    </source>
</evidence>
<dbReference type="GO" id="GO:0007189">
    <property type="term" value="P:adenylate cyclase-activating G protein-coupled receptor signaling pathway"/>
    <property type="evidence" value="ECO:0007669"/>
    <property type="project" value="TreeGrafter"/>
</dbReference>
<keyword evidence="2 6" id="KW-0812">Transmembrane</keyword>
<sequence>MSAFEPTPLPRSLQILVLVVSLLSSVLSLLGSGCILYMAHRKLDQMLQRLLIGVSLSDIAMTMTVLIGSFLLPPDSGFAWTFGNFTTCTVMGVFFYIFLATSVSYNVYLSFYYLAIVRYGWRENKPVSGSMVMPKWEVVLHALTVLIPLGLGIAAGSIKAMGPHPFLAGCFLARSPHGCEEGTELECFFTNQVAFTALFVILMIYVTAGTFAAVLSTFMVYWTVRSKLSKTIRFNSVTSTSTNNDTTFHRRIQEVRRQSMLYSLTYLNSYVWMMISLMVTVFASSERMHAHRAAPGVYFLTLMVSVMFPLQGLLNFLVYTRQDVQRWRKAQPELYYFQILRRVLAGQATGPPTSSVKATTPVQLQQEPQPSP</sequence>
<evidence type="ECO:0000313" key="8">
    <source>
        <dbReference type="EMBL" id="CAB9528139.1"/>
    </source>
</evidence>
<comment type="subcellular location">
    <subcellularLocation>
        <location evidence="1">Membrane</location>
        <topology evidence="1">Multi-pass membrane protein</topology>
    </subcellularLocation>
</comment>
<protein>
    <recommendedName>
        <fullName evidence="7">G-protein coupled receptors family 1 profile domain-containing protein</fullName>
    </recommendedName>
</protein>
<feature type="transmembrane region" description="Helical" evidence="6">
    <location>
        <begin position="138"/>
        <end position="158"/>
    </location>
</feature>
<dbReference type="PROSITE" id="PS50262">
    <property type="entry name" value="G_PROTEIN_RECEP_F1_2"/>
    <property type="match status" value="1"/>
</dbReference>
<feature type="transmembrane region" description="Helical" evidence="6">
    <location>
        <begin position="50"/>
        <end position="73"/>
    </location>
</feature>
<gene>
    <name evidence="8" type="ORF">SEMRO_2155_G316880.1</name>
</gene>
<feature type="transmembrane region" description="Helical" evidence="6">
    <location>
        <begin position="260"/>
        <end position="284"/>
    </location>
</feature>
<proteinExistence type="predicted"/>
<evidence type="ECO:0000313" key="9">
    <source>
        <dbReference type="Proteomes" id="UP001153069"/>
    </source>
</evidence>
<comment type="caution">
    <text evidence="8">The sequence shown here is derived from an EMBL/GenBank/DDBJ whole genome shotgun (WGS) entry which is preliminary data.</text>
</comment>
<dbReference type="GO" id="GO:0004930">
    <property type="term" value="F:G protein-coupled receptor activity"/>
    <property type="evidence" value="ECO:0007669"/>
    <property type="project" value="TreeGrafter"/>
</dbReference>
<evidence type="ECO:0000256" key="4">
    <source>
        <dbReference type="ARBA" id="ARBA00023136"/>
    </source>
</evidence>
<evidence type="ECO:0000256" key="5">
    <source>
        <dbReference type="SAM" id="MobiDB-lite"/>
    </source>
</evidence>
<evidence type="ECO:0000259" key="7">
    <source>
        <dbReference type="PROSITE" id="PS50262"/>
    </source>
</evidence>
<evidence type="ECO:0000256" key="1">
    <source>
        <dbReference type="ARBA" id="ARBA00004141"/>
    </source>
</evidence>
<dbReference type="Proteomes" id="UP001153069">
    <property type="component" value="Unassembled WGS sequence"/>
</dbReference>
<feature type="transmembrane region" description="Helical" evidence="6">
    <location>
        <begin position="93"/>
        <end position="117"/>
    </location>
</feature>
<accession>A0A9N8EYQ9</accession>
<feature type="transmembrane region" description="Helical" evidence="6">
    <location>
        <begin position="12"/>
        <end position="38"/>
    </location>
</feature>
<dbReference type="GO" id="GO:0005886">
    <property type="term" value="C:plasma membrane"/>
    <property type="evidence" value="ECO:0007669"/>
    <property type="project" value="TreeGrafter"/>
</dbReference>
<feature type="domain" description="G-protein coupled receptors family 1 profile" evidence="7">
    <location>
        <begin position="13"/>
        <end position="319"/>
    </location>
</feature>
<feature type="region of interest" description="Disordered" evidence="5">
    <location>
        <begin position="350"/>
        <end position="372"/>
    </location>
</feature>
<keyword evidence="3 6" id="KW-1133">Transmembrane helix</keyword>
<evidence type="ECO:0000256" key="3">
    <source>
        <dbReference type="ARBA" id="ARBA00022989"/>
    </source>
</evidence>
<feature type="transmembrane region" description="Helical" evidence="6">
    <location>
        <begin position="198"/>
        <end position="224"/>
    </location>
</feature>
<evidence type="ECO:0000256" key="2">
    <source>
        <dbReference type="ARBA" id="ARBA00022692"/>
    </source>
</evidence>
<dbReference type="PANTHER" id="PTHR23112:SF0">
    <property type="entry name" value="TRANSMEMBRANE PROTEIN 116"/>
    <property type="match status" value="1"/>
</dbReference>
<feature type="transmembrane region" description="Helical" evidence="6">
    <location>
        <begin position="296"/>
        <end position="319"/>
    </location>
</feature>
<dbReference type="InterPro" id="IPR017452">
    <property type="entry name" value="GPCR_Rhodpsn_7TM"/>
</dbReference>
<organism evidence="8 9">
    <name type="scientific">Seminavis robusta</name>
    <dbReference type="NCBI Taxonomy" id="568900"/>
    <lineage>
        <taxon>Eukaryota</taxon>
        <taxon>Sar</taxon>
        <taxon>Stramenopiles</taxon>
        <taxon>Ochrophyta</taxon>
        <taxon>Bacillariophyta</taxon>
        <taxon>Bacillariophyceae</taxon>
        <taxon>Bacillariophycidae</taxon>
        <taxon>Naviculales</taxon>
        <taxon>Naviculaceae</taxon>
        <taxon>Seminavis</taxon>
    </lineage>
</organism>
<name>A0A9N8EYQ9_9STRA</name>
<dbReference type="EMBL" id="CAICTM010002153">
    <property type="protein sequence ID" value="CAB9528139.1"/>
    <property type="molecule type" value="Genomic_DNA"/>
</dbReference>
<dbReference type="PANTHER" id="PTHR23112">
    <property type="entry name" value="G PROTEIN-COUPLED RECEPTOR 157-RELATED"/>
    <property type="match status" value="1"/>
</dbReference>